<comment type="subcellular location">
    <subcellularLocation>
        <location evidence="2 15">Cytoplasm</location>
    </subcellularLocation>
</comment>
<dbReference type="Pfam" id="PF00035">
    <property type="entry name" value="dsrm"/>
    <property type="match status" value="1"/>
</dbReference>
<dbReference type="InterPro" id="IPR036389">
    <property type="entry name" value="RNase_III_sf"/>
</dbReference>
<dbReference type="SUPFAM" id="SSF69065">
    <property type="entry name" value="RNase III domain-like"/>
    <property type="match status" value="1"/>
</dbReference>
<evidence type="ECO:0000256" key="6">
    <source>
        <dbReference type="ARBA" id="ARBA00022552"/>
    </source>
</evidence>
<dbReference type="GO" id="GO:0046872">
    <property type="term" value="F:metal ion binding"/>
    <property type="evidence" value="ECO:0007669"/>
    <property type="project" value="UniProtKB-KW"/>
</dbReference>
<keyword evidence="8 15" id="KW-0819">tRNA processing</keyword>
<evidence type="ECO:0000256" key="12">
    <source>
        <dbReference type="ARBA" id="ARBA00022801"/>
    </source>
</evidence>
<dbReference type="InterPro" id="IPR014720">
    <property type="entry name" value="dsRBD_dom"/>
</dbReference>
<feature type="active site" evidence="15">
    <location>
        <position position="51"/>
    </location>
</feature>
<feature type="binding site" evidence="15">
    <location>
        <position position="120"/>
    </location>
    <ligand>
        <name>Mg(2+)</name>
        <dbReference type="ChEBI" id="CHEBI:18420"/>
    </ligand>
</feature>
<evidence type="ECO:0000256" key="15">
    <source>
        <dbReference type="HAMAP-Rule" id="MF_00104"/>
    </source>
</evidence>
<evidence type="ECO:0000256" key="9">
    <source>
        <dbReference type="ARBA" id="ARBA00022722"/>
    </source>
</evidence>
<dbReference type="GO" id="GO:0042802">
    <property type="term" value="F:identical protein binding"/>
    <property type="evidence" value="ECO:0007669"/>
    <property type="project" value="UniProtKB-ARBA"/>
</dbReference>
<dbReference type="PROSITE" id="PS50137">
    <property type="entry name" value="DS_RBD"/>
    <property type="match status" value="1"/>
</dbReference>
<dbReference type="GO" id="GO:0006397">
    <property type="term" value="P:mRNA processing"/>
    <property type="evidence" value="ECO:0007669"/>
    <property type="project" value="UniProtKB-UniRule"/>
</dbReference>
<dbReference type="FunFam" id="3.30.160.20:FF:000003">
    <property type="entry name" value="Ribonuclease 3"/>
    <property type="match status" value="1"/>
</dbReference>
<sequence length="229" mass="26002">MAENVKNVEKILEINFKNEELLKTALTHRSYLNEHPEYKNPSNERLEFLGDAVLQFLSSKYLYDIFPKAPEGNLTNVRAALVNTRSLAEESRRLGYGEYLLLSNGEEASGGRDREYILANTFEAVLGAIYIEHGIEKCDEFLNKSLFYKVKSIVENNAYKDYKSTLQELSQAKLSETPTYKVLEEIGPDHNKTFKIGIFINDKKYGSGEGSSKQKAEQAAAKNALDNWK</sequence>
<dbReference type="CDD" id="cd10845">
    <property type="entry name" value="DSRM_RNAse_III_family"/>
    <property type="match status" value="1"/>
</dbReference>
<evidence type="ECO:0000256" key="5">
    <source>
        <dbReference type="ARBA" id="ARBA00022490"/>
    </source>
</evidence>
<dbReference type="InterPro" id="IPR000999">
    <property type="entry name" value="RNase_III_dom"/>
</dbReference>
<keyword evidence="10 15" id="KW-0479">Metal-binding</keyword>
<accession>A0A1F4VDS1</accession>
<dbReference type="EMBL" id="MEVI01000002">
    <property type="protein sequence ID" value="OGC55392.1"/>
    <property type="molecule type" value="Genomic_DNA"/>
</dbReference>
<evidence type="ECO:0000256" key="7">
    <source>
        <dbReference type="ARBA" id="ARBA00022664"/>
    </source>
</evidence>
<name>A0A1F4VDS1_UNCKA</name>
<dbReference type="FunFam" id="1.10.1520.10:FF:000001">
    <property type="entry name" value="Ribonuclease 3"/>
    <property type="match status" value="1"/>
</dbReference>
<comment type="catalytic activity">
    <reaction evidence="1 15">
        <text>Endonucleolytic cleavage to 5'-phosphomonoester.</text>
        <dbReference type="EC" id="3.1.26.3"/>
    </reaction>
</comment>
<feature type="compositionally biased region" description="Low complexity" evidence="16">
    <location>
        <begin position="217"/>
        <end position="229"/>
    </location>
</feature>
<dbReference type="Pfam" id="PF14622">
    <property type="entry name" value="Ribonucleas_3_3"/>
    <property type="match status" value="1"/>
</dbReference>
<evidence type="ECO:0000313" key="20">
    <source>
        <dbReference type="Proteomes" id="UP000176504"/>
    </source>
</evidence>
<proteinExistence type="inferred from homology"/>
<feature type="domain" description="RNase III" evidence="18">
    <location>
        <begin position="5"/>
        <end position="134"/>
    </location>
</feature>
<dbReference type="Proteomes" id="UP000176504">
    <property type="component" value="Unassembled WGS sequence"/>
</dbReference>
<comment type="subunit">
    <text evidence="4 15">Homodimer.</text>
</comment>
<evidence type="ECO:0000256" key="8">
    <source>
        <dbReference type="ARBA" id="ARBA00022694"/>
    </source>
</evidence>
<feature type="binding site" evidence="15">
    <location>
        <position position="47"/>
    </location>
    <ligand>
        <name>Mg(2+)</name>
        <dbReference type="ChEBI" id="CHEBI:18420"/>
    </ligand>
</feature>
<gene>
    <name evidence="15" type="primary">rnc</name>
    <name evidence="19" type="ORF">A3A78_00340</name>
</gene>
<comment type="similarity">
    <text evidence="3">Belongs to the ribonuclease III family.</text>
</comment>
<dbReference type="Gene3D" id="3.30.160.20">
    <property type="match status" value="1"/>
</dbReference>
<dbReference type="EC" id="3.1.26.3" evidence="15"/>
<dbReference type="SMART" id="SM00535">
    <property type="entry name" value="RIBOc"/>
    <property type="match status" value="1"/>
</dbReference>
<keyword evidence="15" id="KW-0699">rRNA-binding</keyword>
<dbReference type="CDD" id="cd00593">
    <property type="entry name" value="RIBOc"/>
    <property type="match status" value="1"/>
</dbReference>
<evidence type="ECO:0000256" key="2">
    <source>
        <dbReference type="ARBA" id="ARBA00004496"/>
    </source>
</evidence>
<dbReference type="GO" id="GO:0003725">
    <property type="term" value="F:double-stranded RNA binding"/>
    <property type="evidence" value="ECO:0007669"/>
    <property type="project" value="TreeGrafter"/>
</dbReference>
<keyword evidence="7 15" id="KW-0507">mRNA processing</keyword>
<feature type="region of interest" description="Disordered" evidence="16">
    <location>
        <begin position="205"/>
        <end position="229"/>
    </location>
</feature>
<evidence type="ECO:0000313" key="19">
    <source>
        <dbReference type="EMBL" id="OGC55392.1"/>
    </source>
</evidence>
<dbReference type="GO" id="GO:0006364">
    <property type="term" value="P:rRNA processing"/>
    <property type="evidence" value="ECO:0007669"/>
    <property type="project" value="UniProtKB-UniRule"/>
</dbReference>
<dbReference type="Gene3D" id="1.10.1520.10">
    <property type="entry name" value="Ribonuclease III domain"/>
    <property type="match status" value="1"/>
</dbReference>
<evidence type="ECO:0000259" key="18">
    <source>
        <dbReference type="PROSITE" id="PS50142"/>
    </source>
</evidence>
<dbReference type="SMART" id="SM00358">
    <property type="entry name" value="DSRM"/>
    <property type="match status" value="1"/>
</dbReference>
<keyword evidence="11 15" id="KW-0255">Endonuclease</keyword>
<evidence type="ECO:0000256" key="4">
    <source>
        <dbReference type="ARBA" id="ARBA00011738"/>
    </source>
</evidence>
<comment type="cofactor">
    <cofactor evidence="15">
        <name>Mg(2+)</name>
        <dbReference type="ChEBI" id="CHEBI:18420"/>
    </cofactor>
</comment>
<comment type="function">
    <text evidence="15">Digests double-stranded RNA. Involved in the processing of primary rRNA transcript to yield the immediate precursors to the large and small rRNAs (23S and 16S). Processes some mRNAs, and tRNAs when they are encoded in the rRNA operon. Processes pre-crRNA and tracrRNA of type II CRISPR loci if present in the organism.</text>
</comment>
<comment type="caution">
    <text evidence="19">The sequence shown here is derived from an EMBL/GenBank/DDBJ whole genome shotgun (WGS) entry which is preliminary data.</text>
</comment>
<keyword evidence="9 15" id="KW-0540">Nuclease</keyword>
<reference evidence="19 20" key="1">
    <citation type="journal article" date="2016" name="Nat. Commun.">
        <title>Thousands of microbial genomes shed light on interconnected biogeochemical processes in an aquifer system.</title>
        <authorList>
            <person name="Anantharaman K."/>
            <person name="Brown C.T."/>
            <person name="Hug L.A."/>
            <person name="Sharon I."/>
            <person name="Castelle C.J."/>
            <person name="Probst A.J."/>
            <person name="Thomas B.C."/>
            <person name="Singh A."/>
            <person name="Wilkins M.J."/>
            <person name="Karaoz U."/>
            <person name="Brodie E.L."/>
            <person name="Williams K.H."/>
            <person name="Hubbard S.S."/>
            <person name="Banfield J.F."/>
        </authorList>
    </citation>
    <scope>NUCLEOTIDE SEQUENCE [LARGE SCALE GENOMIC DNA]</scope>
</reference>
<evidence type="ECO:0000256" key="16">
    <source>
        <dbReference type="SAM" id="MobiDB-lite"/>
    </source>
</evidence>
<evidence type="ECO:0000256" key="11">
    <source>
        <dbReference type="ARBA" id="ARBA00022759"/>
    </source>
</evidence>
<dbReference type="SUPFAM" id="SSF54768">
    <property type="entry name" value="dsRNA-binding domain-like"/>
    <property type="match status" value="1"/>
</dbReference>
<feature type="domain" description="DRBM" evidence="17">
    <location>
        <begin position="161"/>
        <end position="229"/>
    </location>
</feature>
<dbReference type="GO" id="GO:0010468">
    <property type="term" value="P:regulation of gene expression"/>
    <property type="evidence" value="ECO:0007669"/>
    <property type="project" value="TreeGrafter"/>
</dbReference>
<dbReference type="InterPro" id="IPR011907">
    <property type="entry name" value="RNase_III"/>
</dbReference>
<keyword evidence="6 15" id="KW-0698">rRNA processing</keyword>
<evidence type="ECO:0000256" key="13">
    <source>
        <dbReference type="ARBA" id="ARBA00022842"/>
    </source>
</evidence>
<feature type="active site" evidence="15">
    <location>
        <position position="123"/>
    </location>
</feature>
<evidence type="ECO:0000256" key="14">
    <source>
        <dbReference type="ARBA" id="ARBA00022884"/>
    </source>
</evidence>
<protein>
    <recommendedName>
        <fullName evidence="15">Ribonuclease 3</fullName>
        <ecNumber evidence="15">3.1.26.3</ecNumber>
    </recommendedName>
    <alternativeName>
        <fullName evidence="15">Ribonuclease III</fullName>
        <shortName evidence="15">RNase III</shortName>
    </alternativeName>
</protein>
<keyword evidence="5 15" id="KW-0963">Cytoplasm</keyword>
<dbReference type="GO" id="GO:0019843">
    <property type="term" value="F:rRNA binding"/>
    <property type="evidence" value="ECO:0007669"/>
    <property type="project" value="UniProtKB-KW"/>
</dbReference>
<keyword evidence="12 15" id="KW-0378">Hydrolase</keyword>
<dbReference type="GO" id="GO:0005737">
    <property type="term" value="C:cytoplasm"/>
    <property type="evidence" value="ECO:0007669"/>
    <property type="project" value="UniProtKB-SubCell"/>
</dbReference>
<dbReference type="PANTHER" id="PTHR11207:SF0">
    <property type="entry name" value="RIBONUCLEASE 3"/>
    <property type="match status" value="1"/>
</dbReference>
<keyword evidence="14 15" id="KW-0694">RNA-binding</keyword>
<dbReference type="PROSITE" id="PS50142">
    <property type="entry name" value="RNASE_3_2"/>
    <property type="match status" value="1"/>
</dbReference>
<dbReference type="GO" id="GO:0008033">
    <property type="term" value="P:tRNA processing"/>
    <property type="evidence" value="ECO:0007669"/>
    <property type="project" value="UniProtKB-KW"/>
</dbReference>
<dbReference type="HAMAP" id="MF_00104">
    <property type="entry name" value="RNase_III"/>
    <property type="match status" value="1"/>
</dbReference>
<dbReference type="NCBIfam" id="TIGR02191">
    <property type="entry name" value="RNaseIII"/>
    <property type="match status" value="1"/>
</dbReference>
<evidence type="ECO:0000256" key="1">
    <source>
        <dbReference type="ARBA" id="ARBA00000109"/>
    </source>
</evidence>
<evidence type="ECO:0000259" key="17">
    <source>
        <dbReference type="PROSITE" id="PS50137"/>
    </source>
</evidence>
<evidence type="ECO:0000256" key="10">
    <source>
        <dbReference type="ARBA" id="ARBA00022723"/>
    </source>
</evidence>
<feature type="binding site" evidence="15">
    <location>
        <position position="123"/>
    </location>
    <ligand>
        <name>Mg(2+)</name>
        <dbReference type="ChEBI" id="CHEBI:18420"/>
    </ligand>
</feature>
<dbReference type="AlphaFoldDB" id="A0A1F4VDS1"/>
<organism evidence="19 20">
    <name type="scientific">candidate division WWE3 bacterium RIFCSPLOWO2_01_FULL_41_18</name>
    <dbReference type="NCBI Taxonomy" id="1802625"/>
    <lineage>
        <taxon>Bacteria</taxon>
        <taxon>Katanobacteria</taxon>
    </lineage>
</organism>
<dbReference type="GO" id="GO:0004525">
    <property type="term" value="F:ribonuclease III activity"/>
    <property type="evidence" value="ECO:0007669"/>
    <property type="project" value="UniProtKB-UniRule"/>
</dbReference>
<feature type="compositionally biased region" description="Basic and acidic residues" evidence="16">
    <location>
        <begin position="205"/>
        <end position="216"/>
    </location>
</feature>
<evidence type="ECO:0000256" key="3">
    <source>
        <dbReference type="ARBA" id="ARBA00010183"/>
    </source>
</evidence>
<keyword evidence="13 15" id="KW-0460">Magnesium</keyword>
<dbReference type="PANTHER" id="PTHR11207">
    <property type="entry name" value="RIBONUCLEASE III"/>
    <property type="match status" value="1"/>
</dbReference>
<dbReference type="PROSITE" id="PS00517">
    <property type="entry name" value="RNASE_3_1"/>
    <property type="match status" value="1"/>
</dbReference>